<dbReference type="AlphaFoldDB" id="A0AAV6VBS8"/>
<comment type="caution">
    <text evidence="2">The sequence shown here is derived from an EMBL/GenBank/DDBJ whole genome shotgun (WGS) entry which is preliminary data.</text>
</comment>
<dbReference type="EMBL" id="JAFNEN010000109">
    <property type="protein sequence ID" value="KAG8194059.1"/>
    <property type="molecule type" value="Genomic_DNA"/>
</dbReference>
<evidence type="ECO:0000313" key="3">
    <source>
        <dbReference type="Proteomes" id="UP000827092"/>
    </source>
</evidence>
<feature type="region of interest" description="Disordered" evidence="1">
    <location>
        <begin position="73"/>
        <end position="104"/>
    </location>
</feature>
<keyword evidence="3" id="KW-1185">Reference proteome</keyword>
<proteinExistence type="predicted"/>
<evidence type="ECO:0000313" key="2">
    <source>
        <dbReference type="EMBL" id="KAG8194059.1"/>
    </source>
</evidence>
<sequence>MNETGAMPKLLRSAIVFPNKRFRNRQDPRCGRGSLQVILVAGQDDIRNTAGRGRREDNCRRIRWRFLMRKEPPPPLRIWKQRTKTKPSPPRTNHPPAKDNTACS</sequence>
<protein>
    <submittedName>
        <fullName evidence="2">Uncharacterized protein</fullName>
    </submittedName>
</protein>
<organism evidence="2 3">
    <name type="scientific">Oedothorax gibbosus</name>
    <dbReference type="NCBI Taxonomy" id="931172"/>
    <lineage>
        <taxon>Eukaryota</taxon>
        <taxon>Metazoa</taxon>
        <taxon>Ecdysozoa</taxon>
        <taxon>Arthropoda</taxon>
        <taxon>Chelicerata</taxon>
        <taxon>Arachnida</taxon>
        <taxon>Araneae</taxon>
        <taxon>Araneomorphae</taxon>
        <taxon>Entelegynae</taxon>
        <taxon>Araneoidea</taxon>
        <taxon>Linyphiidae</taxon>
        <taxon>Erigoninae</taxon>
        <taxon>Oedothorax</taxon>
    </lineage>
</organism>
<reference evidence="2 3" key="1">
    <citation type="journal article" date="2022" name="Nat. Ecol. Evol.">
        <title>A masculinizing supergene underlies an exaggerated male reproductive morph in a spider.</title>
        <authorList>
            <person name="Hendrickx F."/>
            <person name="De Corte Z."/>
            <person name="Sonet G."/>
            <person name="Van Belleghem S.M."/>
            <person name="Kostlbacher S."/>
            <person name="Vangestel C."/>
        </authorList>
    </citation>
    <scope>NUCLEOTIDE SEQUENCE [LARGE SCALE GENOMIC DNA]</scope>
    <source>
        <strain evidence="2">W744_W776</strain>
    </source>
</reference>
<gene>
    <name evidence="2" type="ORF">JTE90_003008</name>
</gene>
<name>A0AAV6VBS8_9ARAC</name>
<dbReference type="Proteomes" id="UP000827092">
    <property type="component" value="Unassembled WGS sequence"/>
</dbReference>
<evidence type="ECO:0000256" key="1">
    <source>
        <dbReference type="SAM" id="MobiDB-lite"/>
    </source>
</evidence>
<accession>A0AAV6VBS8</accession>